<reference evidence="2 3" key="1">
    <citation type="submission" date="2024-10" db="EMBL/GenBank/DDBJ databases">
        <title>The Natural Products Discovery Center: Release of the First 8490 Sequenced Strains for Exploring Actinobacteria Biosynthetic Diversity.</title>
        <authorList>
            <person name="Kalkreuter E."/>
            <person name="Kautsar S.A."/>
            <person name="Yang D."/>
            <person name="Bader C.D."/>
            <person name="Teijaro C.N."/>
            <person name="Fluegel L."/>
            <person name="Davis C.M."/>
            <person name="Simpson J.R."/>
            <person name="Lauterbach L."/>
            <person name="Steele A.D."/>
            <person name="Gui C."/>
            <person name="Meng S."/>
            <person name="Li G."/>
            <person name="Viehrig K."/>
            <person name="Ye F."/>
            <person name="Su P."/>
            <person name="Kiefer A.F."/>
            <person name="Nichols A."/>
            <person name="Cepeda A.J."/>
            <person name="Yan W."/>
            <person name="Fan B."/>
            <person name="Jiang Y."/>
            <person name="Adhikari A."/>
            <person name="Zheng C.-J."/>
            <person name="Schuster L."/>
            <person name="Cowan T.M."/>
            <person name="Smanski M.J."/>
            <person name="Chevrette M.G."/>
            <person name="De Carvalho L.P.S."/>
            <person name="Shen B."/>
        </authorList>
    </citation>
    <scope>NUCLEOTIDE SEQUENCE [LARGE SCALE GENOMIC DNA]</scope>
    <source>
        <strain evidence="2 3">NPDC002593</strain>
    </source>
</reference>
<comment type="caution">
    <text evidence="2">The sequence shown here is derived from an EMBL/GenBank/DDBJ whole genome shotgun (WGS) entry which is preliminary data.</text>
</comment>
<dbReference type="Gene3D" id="1.20.120.450">
    <property type="entry name" value="dinb family like domain"/>
    <property type="match status" value="1"/>
</dbReference>
<feature type="domain" description="Mycothiol-dependent maleylpyruvate isomerase metal-binding" evidence="1">
    <location>
        <begin position="17"/>
        <end position="110"/>
    </location>
</feature>
<evidence type="ECO:0000313" key="3">
    <source>
        <dbReference type="Proteomes" id="UP001601992"/>
    </source>
</evidence>
<dbReference type="EMBL" id="JBIAQY010000010">
    <property type="protein sequence ID" value="MFF3571476.1"/>
    <property type="molecule type" value="Genomic_DNA"/>
</dbReference>
<name>A0ABW6S8F6_9NOCA</name>
<keyword evidence="3" id="KW-1185">Reference proteome</keyword>
<protein>
    <submittedName>
        <fullName evidence="2">Maleylpyruvate isomerase family mycothiol-dependent enzyme</fullName>
    </submittedName>
</protein>
<keyword evidence="2" id="KW-0413">Isomerase</keyword>
<dbReference type="NCBIfam" id="TIGR03083">
    <property type="entry name" value="maleylpyruvate isomerase family mycothiol-dependent enzyme"/>
    <property type="match status" value="1"/>
</dbReference>
<dbReference type="Pfam" id="PF11716">
    <property type="entry name" value="MDMPI_N"/>
    <property type="match status" value="1"/>
</dbReference>
<accession>A0ABW6S8F6</accession>
<proteinExistence type="predicted"/>
<dbReference type="InterPro" id="IPR034660">
    <property type="entry name" value="DinB/YfiT-like"/>
</dbReference>
<dbReference type="GO" id="GO:0016853">
    <property type="term" value="F:isomerase activity"/>
    <property type="evidence" value="ECO:0007669"/>
    <property type="project" value="UniProtKB-KW"/>
</dbReference>
<organism evidence="2 3">
    <name type="scientific">Nocardia jiangxiensis</name>
    <dbReference type="NCBI Taxonomy" id="282685"/>
    <lineage>
        <taxon>Bacteria</taxon>
        <taxon>Bacillati</taxon>
        <taxon>Actinomycetota</taxon>
        <taxon>Actinomycetes</taxon>
        <taxon>Mycobacteriales</taxon>
        <taxon>Nocardiaceae</taxon>
        <taxon>Nocardia</taxon>
    </lineage>
</organism>
<dbReference type="InterPro" id="IPR017517">
    <property type="entry name" value="Maleyloyr_isom"/>
</dbReference>
<sequence length="215" mass="23027">MTGPTSMSTEQIWRAVDTERAGLAEMLEALPEAEWGHASLCDGWRVRDVVAHLVLSARPRIGWLLLNLARARGSLDRAIRDTAIRHADARTSAQLLVGLRESIGARVAPVGTTPTDRLMDLLVHGQDIAVPLGIAHTVPVAAARSALDRIWHTGAPFHAPEKFDGYRLAATDTDWAVGDGLIIEGSVTALLLVLTGRDVAADRLAGAGAARWTSR</sequence>
<dbReference type="SUPFAM" id="SSF109854">
    <property type="entry name" value="DinB/YfiT-like putative metalloenzymes"/>
    <property type="match status" value="1"/>
</dbReference>
<dbReference type="InterPro" id="IPR024344">
    <property type="entry name" value="MDMPI_metal-binding"/>
</dbReference>
<gene>
    <name evidence="2" type="ORF">ACFYXQ_27220</name>
</gene>
<evidence type="ECO:0000259" key="1">
    <source>
        <dbReference type="Pfam" id="PF11716"/>
    </source>
</evidence>
<dbReference type="RefSeq" id="WP_051193491.1">
    <property type="nucleotide sequence ID" value="NZ_JBIAQY010000010.1"/>
</dbReference>
<dbReference type="Proteomes" id="UP001601992">
    <property type="component" value="Unassembled WGS sequence"/>
</dbReference>
<evidence type="ECO:0000313" key="2">
    <source>
        <dbReference type="EMBL" id="MFF3571476.1"/>
    </source>
</evidence>